<accession>A0ACB7UBJ5</accession>
<keyword evidence="2" id="KW-1185">Reference proteome</keyword>
<organism evidence="1 2">
    <name type="scientific">Dioscorea alata</name>
    <name type="common">Purple yam</name>
    <dbReference type="NCBI Taxonomy" id="55571"/>
    <lineage>
        <taxon>Eukaryota</taxon>
        <taxon>Viridiplantae</taxon>
        <taxon>Streptophyta</taxon>
        <taxon>Embryophyta</taxon>
        <taxon>Tracheophyta</taxon>
        <taxon>Spermatophyta</taxon>
        <taxon>Magnoliopsida</taxon>
        <taxon>Liliopsida</taxon>
        <taxon>Dioscoreales</taxon>
        <taxon>Dioscoreaceae</taxon>
        <taxon>Dioscorea</taxon>
    </lineage>
</organism>
<reference evidence="2" key="1">
    <citation type="journal article" date="2022" name="Nat. Commun.">
        <title>Chromosome evolution and the genetic basis of agronomically important traits in greater yam.</title>
        <authorList>
            <person name="Bredeson J.V."/>
            <person name="Lyons J.B."/>
            <person name="Oniyinde I.O."/>
            <person name="Okereke N.R."/>
            <person name="Kolade O."/>
            <person name="Nnabue I."/>
            <person name="Nwadili C.O."/>
            <person name="Hribova E."/>
            <person name="Parker M."/>
            <person name="Nwogha J."/>
            <person name="Shu S."/>
            <person name="Carlson J."/>
            <person name="Kariba R."/>
            <person name="Muthemba S."/>
            <person name="Knop K."/>
            <person name="Barton G.J."/>
            <person name="Sherwood A.V."/>
            <person name="Lopez-Montes A."/>
            <person name="Asiedu R."/>
            <person name="Jamnadass R."/>
            <person name="Muchugi A."/>
            <person name="Goodstein D."/>
            <person name="Egesi C.N."/>
            <person name="Featherston J."/>
            <person name="Asfaw A."/>
            <person name="Simpson G.G."/>
            <person name="Dolezel J."/>
            <person name="Hendre P.S."/>
            <person name="Van Deynze A."/>
            <person name="Kumar P.L."/>
            <person name="Obidiegwu J.E."/>
            <person name="Bhattacharjee R."/>
            <person name="Rokhsar D.S."/>
        </authorList>
    </citation>
    <scope>NUCLEOTIDE SEQUENCE [LARGE SCALE GENOMIC DNA]</scope>
    <source>
        <strain evidence="2">cv. TDa95/00328</strain>
    </source>
</reference>
<protein>
    <submittedName>
        <fullName evidence="1">Uncharacterized protein</fullName>
    </submittedName>
</protein>
<comment type="caution">
    <text evidence="1">The sequence shown here is derived from an EMBL/GenBank/DDBJ whole genome shotgun (WGS) entry which is preliminary data.</text>
</comment>
<evidence type="ECO:0000313" key="1">
    <source>
        <dbReference type="EMBL" id="KAH7657648.1"/>
    </source>
</evidence>
<sequence>MTMDGLGCSIDMEPRTLNGGELKSAIVAAVHVIQSKDPNEASSIFTEGMEAVISIKGMEKKLEKRDKFHKLVEKSYKEGSDSHGGSWDCHCTNSNPDHGSLIEEWCDSVKKREPLSSPF</sequence>
<gene>
    <name evidence="1" type="ORF">IHE45_17G035200</name>
</gene>
<proteinExistence type="predicted"/>
<dbReference type="EMBL" id="CM037027">
    <property type="protein sequence ID" value="KAH7657648.1"/>
    <property type="molecule type" value="Genomic_DNA"/>
</dbReference>
<dbReference type="Proteomes" id="UP000827976">
    <property type="component" value="Chromosome 17"/>
</dbReference>
<evidence type="ECO:0000313" key="2">
    <source>
        <dbReference type="Proteomes" id="UP000827976"/>
    </source>
</evidence>
<name>A0ACB7UBJ5_DIOAL</name>